<organism evidence="1 2">
    <name type="scientific">Clostridium saccharobutylicum</name>
    <dbReference type="NCBI Taxonomy" id="169679"/>
    <lineage>
        <taxon>Bacteria</taxon>
        <taxon>Bacillati</taxon>
        <taxon>Bacillota</taxon>
        <taxon>Clostridia</taxon>
        <taxon>Eubacteriales</taxon>
        <taxon>Clostridiaceae</taxon>
        <taxon>Clostridium</taxon>
    </lineage>
</organism>
<evidence type="ECO:0000313" key="2">
    <source>
        <dbReference type="Proteomes" id="UP000191154"/>
    </source>
</evidence>
<reference evidence="1 2" key="1">
    <citation type="submission" date="2016-05" db="EMBL/GenBank/DDBJ databases">
        <title>Microbial solvent formation.</title>
        <authorList>
            <person name="Poehlein A."/>
            <person name="Montoya Solano J.D."/>
            <person name="Flitsch S."/>
            <person name="Krabben P."/>
            <person name="Duerre P."/>
            <person name="Daniel R."/>
        </authorList>
    </citation>
    <scope>NUCLEOTIDE SEQUENCE [LARGE SCALE GENOMIC DNA]</scope>
    <source>
        <strain evidence="1 2">L1-8</strain>
    </source>
</reference>
<dbReference type="Proteomes" id="UP000191154">
    <property type="component" value="Unassembled WGS sequence"/>
</dbReference>
<gene>
    <name evidence="1" type="ORF">CLOSAC_37600</name>
</gene>
<dbReference type="RefSeq" id="WP_139355270.1">
    <property type="nucleotide sequence ID" value="NZ_LZYZ01000008.1"/>
</dbReference>
<evidence type="ECO:0000313" key="1">
    <source>
        <dbReference type="EMBL" id="OOM07231.1"/>
    </source>
</evidence>
<sequence length="35" mass="3955">MLSNNELILFHGTNQLFGGVNLEKSKNKRDFGKGF</sequence>
<name>A0A1S8MSR7_CLOSA</name>
<dbReference type="EMBL" id="LZYZ01000008">
    <property type="protein sequence ID" value="OOM07231.1"/>
    <property type="molecule type" value="Genomic_DNA"/>
</dbReference>
<proteinExistence type="predicted"/>
<comment type="caution">
    <text evidence="1">The sequence shown here is derived from an EMBL/GenBank/DDBJ whole genome shotgun (WGS) entry which is preliminary data.</text>
</comment>
<protein>
    <submittedName>
        <fullName evidence="1">Uncharacterized protein</fullName>
    </submittedName>
</protein>
<accession>A0A1S8MSR7</accession>
<dbReference type="AlphaFoldDB" id="A0A1S8MSR7"/>